<dbReference type="EMBL" id="BJWL01000045">
    <property type="protein sequence ID" value="GFS28564.1"/>
    <property type="molecule type" value="Genomic_DNA"/>
</dbReference>
<dbReference type="Proteomes" id="UP000585474">
    <property type="component" value="Unassembled WGS sequence"/>
</dbReference>
<organism evidence="3 6">
    <name type="scientific">Actinidia rufa</name>
    <dbReference type="NCBI Taxonomy" id="165716"/>
    <lineage>
        <taxon>Eukaryota</taxon>
        <taxon>Viridiplantae</taxon>
        <taxon>Streptophyta</taxon>
        <taxon>Embryophyta</taxon>
        <taxon>Tracheophyta</taxon>
        <taxon>Spermatophyta</taxon>
        <taxon>Magnoliopsida</taxon>
        <taxon>eudicotyledons</taxon>
        <taxon>Gunneridae</taxon>
        <taxon>Pentapetalae</taxon>
        <taxon>asterids</taxon>
        <taxon>Ericales</taxon>
        <taxon>Actinidiaceae</taxon>
        <taxon>Actinidia</taxon>
    </lineage>
</organism>
<dbReference type="EMBL" id="BJWL01000027">
    <property type="protein sequence ID" value="GFZ18750.1"/>
    <property type="molecule type" value="Genomic_DNA"/>
</dbReference>
<gene>
    <name evidence="2" type="ORF">Acr_00g0001570</name>
    <name evidence="3" type="ORF">Acr_00g0001600</name>
    <name evidence="4" type="ORF">Acr_00g0002540</name>
    <name evidence="5" type="ORF">Acr_27g0004890</name>
</gene>
<comment type="caution">
    <text evidence="3">The sequence shown here is derived from an EMBL/GenBank/DDBJ whole genome shotgun (WGS) entry which is preliminary data.</text>
</comment>
<dbReference type="EMBL" id="BJWL01000042">
    <property type="protein sequence ID" value="GFS28401.1"/>
    <property type="molecule type" value="Genomic_DNA"/>
</dbReference>
<evidence type="ECO:0000313" key="6">
    <source>
        <dbReference type="Proteomes" id="UP000585474"/>
    </source>
</evidence>
<dbReference type="EMBL" id="BJWL01000042">
    <property type="protein sequence ID" value="GFS28404.1"/>
    <property type="molecule type" value="Genomic_DNA"/>
</dbReference>
<name>A0A7J0D6N0_9ERIC</name>
<reference evidence="3" key="2">
    <citation type="submission" date="2020-08" db="EMBL/GenBank/DDBJ databases">
        <title>De Novo Assembly of kiwifruit Actinidia rufa.</title>
        <authorList>
            <person name="Sugita-Konishi S."/>
            <person name="Sato K."/>
            <person name="Mori E."/>
            <person name="Abe Y."/>
            <person name="Kisaki G."/>
            <person name="Hamano K."/>
            <person name="Suezawa K."/>
            <person name="Otani M."/>
            <person name="Fukuda T."/>
            <person name="Manabe T."/>
            <person name="Gomi K."/>
            <person name="Tabuchi M."/>
            <person name="Akimitsu K."/>
            <person name="Kataoka I."/>
        </authorList>
    </citation>
    <scope>NUCLEOTIDE SEQUENCE</scope>
    <source>
        <strain evidence="3">Fuchu</strain>
    </source>
</reference>
<reference evidence="5 6" key="1">
    <citation type="submission" date="2019-07" db="EMBL/GenBank/DDBJ databases">
        <title>De Novo Assembly of kiwifruit Actinidia rufa.</title>
        <authorList>
            <person name="Sugita-Konishi S."/>
            <person name="Sato K."/>
            <person name="Mori E."/>
            <person name="Abe Y."/>
            <person name="Kisaki G."/>
            <person name="Hamano K."/>
            <person name="Suezawa K."/>
            <person name="Otani M."/>
            <person name="Fukuda T."/>
            <person name="Manabe T."/>
            <person name="Gomi K."/>
            <person name="Tabuchi M."/>
            <person name="Akimitsu K."/>
            <person name="Kataoka I."/>
        </authorList>
    </citation>
    <scope>NUCLEOTIDE SEQUENCE [LARGE SCALE GENOMIC DNA]</scope>
    <source>
        <strain evidence="6">cv. Fuchu</strain>
        <strain evidence="2">Fuchu</strain>
    </source>
</reference>
<proteinExistence type="predicted"/>
<feature type="region of interest" description="Disordered" evidence="1">
    <location>
        <begin position="45"/>
        <end position="70"/>
    </location>
</feature>
<dbReference type="AlphaFoldDB" id="A0A7J0D6N0"/>
<accession>A0A7J0D6N0</accession>
<evidence type="ECO:0000313" key="4">
    <source>
        <dbReference type="EMBL" id="GFS28564.1"/>
    </source>
</evidence>
<evidence type="ECO:0000313" key="3">
    <source>
        <dbReference type="EMBL" id="GFS28404.1"/>
    </source>
</evidence>
<sequence>MNTDLPAFARQEVKISVNGPHNESVVPSTLKERFLWKIKVDLTDSHTGSAPEARKGIGSPAAGAASTTRPLGDIPGLSNAYSEGYGTEQLEVNGAITTGYVIRFSLAIGGAKDRMSPYLMYLLNRTNRGITATFWSCLIPRVLKRGEEATAAECTTPTPLSSLLFVSRGNDDTTVKCSLDFLLRHFASDSRPTAYQEDFVDGKLWARHRLQALALAIYGTVVFPGEPGLIDGHISTIMEQMGTGCSVVPMILGEVIRSLSYCFSHGHGCAA</sequence>
<keyword evidence="6" id="KW-1185">Reference proteome</keyword>
<evidence type="ECO:0000256" key="1">
    <source>
        <dbReference type="SAM" id="MobiDB-lite"/>
    </source>
</evidence>
<evidence type="ECO:0000313" key="2">
    <source>
        <dbReference type="EMBL" id="GFS28401.1"/>
    </source>
</evidence>
<dbReference type="OrthoDB" id="1795016at2759"/>
<protein>
    <submittedName>
        <fullName evidence="3">Uncharacterized protein</fullName>
    </submittedName>
</protein>
<evidence type="ECO:0000313" key="5">
    <source>
        <dbReference type="EMBL" id="GFZ18750.1"/>
    </source>
</evidence>